<dbReference type="AlphaFoldDB" id="A0A5B8C9S2"/>
<feature type="region of interest" description="Disordered" evidence="1">
    <location>
        <begin position="236"/>
        <end position="284"/>
    </location>
</feature>
<evidence type="ECO:0000313" key="4">
    <source>
        <dbReference type="Proteomes" id="UP000314616"/>
    </source>
</evidence>
<accession>A0A5B8C9S2</accession>
<gene>
    <name evidence="3" type="ORF">FE374_18300</name>
</gene>
<dbReference type="Pfam" id="PF01381">
    <property type="entry name" value="HTH_3"/>
    <property type="match status" value="1"/>
</dbReference>
<dbReference type="OrthoDB" id="9803128at2"/>
<dbReference type="Proteomes" id="UP000314616">
    <property type="component" value="Chromosome"/>
</dbReference>
<evidence type="ECO:0000313" key="3">
    <source>
        <dbReference type="EMBL" id="QDC26301.1"/>
    </source>
</evidence>
<dbReference type="InterPro" id="IPR010982">
    <property type="entry name" value="Lambda_DNA-bd_dom_sf"/>
</dbReference>
<dbReference type="SUPFAM" id="SSF47413">
    <property type="entry name" value="lambda repressor-like DNA-binding domains"/>
    <property type="match status" value="1"/>
</dbReference>
<organism evidence="3 4">
    <name type="scientific">Georgenia yuyongxinii</name>
    <dbReference type="NCBI Taxonomy" id="2589797"/>
    <lineage>
        <taxon>Bacteria</taxon>
        <taxon>Bacillati</taxon>
        <taxon>Actinomycetota</taxon>
        <taxon>Actinomycetes</taxon>
        <taxon>Micrococcales</taxon>
        <taxon>Bogoriellaceae</taxon>
        <taxon>Georgenia</taxon>
    </lineage>
</organism>
<dbReference type="CDD" id="cd00093">
    <property type="entry name" value="HTH_XRE"/>
    <property type="match status" value="1"/>
</dbReference>
<proteinExistence type="predicted"/>
<evidence type="ECO:0000256" key="1">
    <source>
        <dbReference type="SAM" id="MobiDB-lite"/>
    </source>
</evidence>
<name>A0A5B8C9S2_9MICO</name>
<dbReference type="KEGG" id="gyu:FE374_18300"/>
<sequence length="284" mass="31983">MEGDIAGVIVHGSSCSARARDNCGQQVGVRTAPSRGQIRPIGYRDWMDRPFLLETARRARGLTQARLASLSSTSQATLSAYERGLKSPSMKVASRILAATDHELSLRTRVDWVEHHPKGIVAFWAPSILWSVEPPTCFATLHIPDLIQDTGMRTWNMREREERRGVYEQLIRRGLPQQMIRWVDGGLLVDVWDELDLLGPVRDAWEPAIRLATMPSDVDGLSFFFRENPEIAPGARVRGYERLPSSPPLPPQRWRSARLTPPGSHSPRSRLREEAGDRRPKPSS</sequence>
<protein>
    <submittedName>
        <fullName evidence="3">Helix-turn-helix transcriptional regulator</fullName>
    </submittedName>
</protein>
<dbReference type="EMBL" id="CP040915">
    <property type="protein sequence ID" value="QDC26301.1"/>
    <property type="molecule type" value="Genomic_DNA"/>
</dbReference>
<feature type="domain" description="HTH cro/C1-type" evidence="2">
    <location>
        <begin position="53"/>
        <end position="107"/>
    </location>
</feature>
<dbReference type="GO" id="GO:0003677">
    <property type="term" value="F:DNA binding"/>
    <property type="evidence" value="ECO:0007669"/>
    <property type="project" value="InterPro"/>
</dbReference>
<reference evidence="3 4" key="1">
    <citation type="submission" date="2019-05" db="EMBL/GenBank/DDBJ databases">
        <title>Georgenia *** sp. nov., and Georgenia *** sp. nov., isolated from the intestinal contents of plateau pika (Ochotona curzoniae) in the Qinghai-Tibet plateau of China.</title>
        <authorList>
            <person name="Tian Z."/>
        </authorList>
    </citation>
    <scope>NUCLEOTIDE SEQUENCE [LARGE SCALE GENOMIC DNA]</scope>
    <source>
        <strain evidence="3 4">Z443</strain>
    </source>
</reference>
<dbReference type="Gene3D" id="1.10.260.40">
    <property type="entry name" value="lambda repressor-like DNA-binding domains"/>
    <property type="match status" value="1"/>
</dbReference>
<dbReference type="InterPro" id="IPR001387">
    <property type="entry name" value="Cro/C1-type_HTH"/>
</dbReference>
<dbReference type="PROSITE" id="PS50943">
    <property type="entry name" value="HTH_CROC1"/>
    <property type="match status" value="1"/>
</dbReference>
<evidence type="ECO:0000259" key="2">
    <source>
        <dbReference type="PROSITE" id="PS50943"/>
    </source>
</evidence>
<dbReference type="SMART" id="SM00530">
    <property type="entry name" value="HTH_XRE"/>
    <property type="match status" value="1"/>
</dbReference>
<feature type="compositionally biased region" description="Basic and acidic residues" evidence="1">
    <location>
        <begin position="270"/>
        <end position="284"/>
    </location>
</feature>